<organism evidence="1 2">
    <name type="scientific">Helianthus annuus</name>
    <name type="common">Common sunflower</name>
    <dbReference type="NCBI Taxonomy" id="4232"/>
    <lineage>
        <taxon>Eukaryota</taxon>
        <taxon>Viridiplantae</taxon>
        <taxon>Streptophyta</taxon>
        <taxon>Embryophyta</taxon>
        <taxon>Tracheophyta</taxon>
        <taxon>Spermatophyta</taxon>
        <taxon>Magnoliopsida</taxon>
        <taxon>eudicotyledons</taxon>
        <taxon>Gunneridae</taxon>
        <taxon>Pentapetalae</taxon>
        <taxon>asterids</taxon>
        <taxon>campanulids</taxon>
        <taxon>Asterales</taxon>
        <taxon>Asteraceae</taxon>
        <taxon>Asteroideae</taxon>
        <taxon>Heliantheae alliance</taxon>
        <taxon>Heliantheae</taxon>
        <taxon>Helianthus</taxon>
    </lineage>
</organism>
<evidence type="ECO:0000313" key="2">
    <source>
        <dbReference type="Proteomes" id="UP000215914"/>
    </source>
</evidence>
<sequence>MGANPQFSFISFFILPHALIIQKFHLHFHLYVPPPSLFSMKYYPVHIVRVVNSKMVNLLTICMASLRCIAILDSGTRDFLQSVCISTLWMLLPKTLIIANLKSGTKLSAIAGGTLWCDMMNQGGVSDTRTTLDQKVSLEVGINLCLMLFK</sequence>
<reference evidence="1" key="1">
    <citation type="journal article" date="2017" name="Nature">
        <title>The sunflower genome provides insights into oil metabolism, flowering and Asterid evolution.</title>
        <authorList>
            <person name="Badouin H."/>
            <person name="Gouzy J."/>
            <person name="Grassa C.J."/>
            <person name="Murat F."/>
            <person name="Staton S.E."/>
            <person name="Cottret L."/>
            <person name="Lelandais-Briere C."/>
            <person name="Owens G.L."/>
            <person name="Carrere S."/>
            <person name="Mayjonade B."/>
            <person name="Legrand L."/>
            <person name="Gill N."/>
            <person name="Kane N.C."/>
            <person name="Bowers J.E."/>
            <person name="Hubner S."/>
            <person name="Bellec A."/>
            <person name="Berard A."/>
            <person name="Berges H."/>
            <person name="Blanchet N."/>
            <person name="Boniface M.C."/>
            <person name="Brunel D."/>
            <person name="Catrice O."/>
            <person name="Chaidir N."/>
            <person name="Claudel C."/>
            <person name="Donnadieu C."/>
            <person name="Faraut T."/>
            <person name="Fievet G."/>
            <person name="Helmstetter N."/>
            <person name="King M."/>
            <person name="Knapp S.J."/>
            <person name="Lai Z."/>
            <person name="Le Paslier M.C."/>
            <person name="Lippi Y."/>
            <person name="Lorenzon L."/>
            <person name="Mandel J.R."/>
            <person name="Marage G."/>
            <person name="Marchand G."/>
            <person name="Marquand E."/>
            <person name="Bret-Mestries E."/>
            <person name="Morien E."/>
            <person name="Nambeesan S."/>
            <person name="Nguyen T."/>
            <person name="Pegot-Espagnet P."/>
            <person name="Pouilly N."/>
            <person name="Raftis F."/>
            <person name="Sallet E."/>
            <person name="Schiex T."/>
            <person name="Thomas J."/>
            <person name="Vandecasteele C."/>
            <person name="Vares D."/>
            <person name="Vear F."/>
            <person name="Vautrin S."/>
            <person name="Crespi M."/>
            <person name="Mangin B."/>
            <person name="Burke J.M."/>
            <person name="Salse J."/>
            <person name="Munos S."/>
            <person name="Vincourt P."/>
            <person name="Rieseberg L.H."/>
            <person name="Langlade N.B."/>
        </authorList>
    </citation>
    <scope>NUCLEOTIDE SEQUENCE</scope>
    <source>
        <tissue evidence="1">Leaves</tissue>
    </source>
</reference>
<comment type="caution">
    <text evidence="1">The sequence shown here is derived from an EMBL/GenBank/DDBJ whole genome shotgun (WGS) entry which is preliminary data.</text>
</comment>
<name>A0A9K3HFA4_HELAN</name>
<dbReference type="AlphaFoldDB" id="A0A9K3HFA4"/>
<reference evidence="1" key="2">
    <citation type="submission" date="2020-06" db="EMBL/GenBank/DDBJ databases">
        <title>Helianthus annuus Genome sequencing and assembly Release 2.</title>
        <authorList>
            <person name="Gouzy J."/>
            <person name="Langlade N."/>
            <person name="Munos S."/>
        </authorList>
    </citation>
    <scope>NUCLEOTIDE SEQUENCE</scope>
    <source>
        <tissue evidence="1">Leaves</tissue>
    </source>
</reference>
<protein>
    <submittedName>
        <fullName evidence="1">Uncharacterized protein</fullName>
    </submittedName>
</protein>
<dbReference type="EMBL" id="MNCJ02000327">
    <property type="protein sequence ID" value="KAF5777256.1"/>
    <property type="molecule type" value="Genomic_DNA"/>
</dbReference>
<dbReference type="Gramene" id="mRNA:HanXRQr2_Chr12g0533501">
    <property type="protein sequence ID" value="mRNA:HanXRQr2_Chr12g0533501"/>
    <property type="gene ID" value="HanXRQr2_Chr12g0533501"/>
</dbReference>
<accession>A0A9K3HFA4</accession>
<gene>
    <name evidence="1" type="ORF">HanXRQr2_Chr12g0533501</name>
</gene>
<proteinExistence type="predicted"/>
<keyword evidence="2" id="KW-1185">Reference proteome</keyword>
<dbReference type="Proteomes" id="UP000215914">
    <property type="component" value="Unassembled WGS sequence"/>
</dbReference>
<evidence type="ECO:0000313" key="1">
    <source>
        <dbReference type="EMBL" id="KAF5777256.1"/>
    </source>
</evidence>